<accession>A0AAU9D725</accession>
<dbReference type="RefSeq" id="WP_317694833.1">
    <property type="nucleotide sequence ID" value="NZ_AP026801.1"/>
</dbReference>
<proteinExistence type="predicted"/>
<dbReference type="Proteomes" id="UP001321804">
    <property type="component" value="Chromosome"/>
</dbReference>
<keyword evidence="1" id="KW-0472">Membrane</keyword>
<evidence type="ECO:0000256" key="1">
    <source>
        <dbReference type="SAM" id="Phobius"/>
    </source>
</evidence>
<organism evidence="2 3">
    <name type="scientific">Xylocopilactobacillus apis</name>
    <dbReference type="NCBI Taxonomy" id="2932183"/>
    <lineage>
        <taxon>Bacteria</taxon>
        <taxon>Bacillati</taxon>
        <taxon>Bacillota</taxon>
        <taxon>Bacilli</taxon>
        <taxon>Lactobacillales</taxon>
        <taxon>Lactobacillaceae</taxon>
        <taxon>Xylocopilactobacillus</taxon>
    </lineage>
</organism>
<sequence>MNKIFIRISLFFLIILSFFFSFFIWTNNGSSNRSAIITNKNLTQVDYSRNLSNLYSPVKIFSVDGNGNKYLLLDELNTITNMAKTKFKNLDLKKMEMRNAESDKQYESIIDNYDSVQLYYQSPVSLKILSQKFGFKFDKKSSEFPANRVIIVRVSPVEKEIYFSNDQTGEYYYINLGLDKTKIFSTANELKKKVLVEEKKGSNGYITFFKKKIQLNSYTYLIKTLDDNFYVSNFMTNDGSAGLTFDSKTNTYKKGLTKSLSINNQNGMVNFQDHHLESSSVPHDLTTLLNLSKEVMQKVGNSFNSFRYFSNPSYNRVVFCSYIDGFPVFYNEKNGDAFLSWGRSSQQFSFFNSTLEVPISTSQNTITLEPTDLLLQKLKNKGIPTNKIQDIQIGYSWVKNHDSTEVVNLLPQYFVKIKGQYKEASSLINQSQGEK</sequence>
<protein>
    <recommendedName>
        <fullName evidence="4">Regulatory protein YycH domain-containing protein</fullName>
    </recommendedName>
</protein>
<dbReference type="EMBL" id="AP026801">
    <property type="protein sequence ID" value="BDR56567.1"/>
    <property type="molecule type" value="Genomic_DNA"/>
</dbReference>
<keyword evidence="1" id="KW-1133">Transmembrane helix</keyword>
<name>A0AAU9D725_9LACO</name>
<evidence type="ECO:0008006" key="4">
    <source>
        <dbReference type="Google" id="ProtNLM"/>
    </source>
</evidence>
<keyword evidence="3" id="KW-1185">Reference proteome</keyword>
<dbReference type="Gene3D" id="3.10.450.310">
    <property type="match status" value="1"/>
</dbReference>
<dbReference type="AlphaFoldDB" id="A0AAU9D725"/>
<keyword evidence="1" id="KW-0812">Transmembrane</keyword>
<evidence type="ECO:0000313" key="2">
    <source>
        <dbReference type="EMBL" id="BDR56567.1"/>
    </source>
</evidence>
<reference evidence="2 3" key="1">
    <citation type="journal article" date="2023" name="Microbiol. Spectr.">
        <title>Symbiosis of Carpenter Bees with Uncharacterized Lactic Acid Bacteria Showing NAD Auxotrophy.</title>
        <authorList>
            <person name="Kawasaki S."/>
            <person name="Ozawa K."/>
            <person name="Mori T."/>
            <person name="Yamamoto A."/>
            <person name="Ito M."/>
            <person name="Ohkuma M."/>
            <person name="Sakamoto M."/>
            <person name="Matsutani M."/>
        </authorList>
    </citation>
    <scope>NUCLEOTIDE SEQUENCE [LARGE SCALE GENOMIC DNA]</scope>
    <source>
        <strain evidence="2 3">KimC2</strain>
    </source>
</reference>
<feature type="transmembrane region" description="Helical" evidence="1">
    <location>
        <begin position="5"/>
        <end position="25"/>
    </location>
</feature>
<gene>
    <name evidence="2" type="ORF">KIMC2_11290</name>
</gene>
<evidence type="ECO:0000313" key="3">
    <source>
        <dbReference type="Proteomes" id="UP001321804"/>
    </source>
</evidence>
<dbReference type="KEGG" id="xak:KIMC2_11290"/>